<proteinExistence type="predicted"/>
<name>A0ACB7WX40_9ERIC</name>
<keyword evidence="2" id="KW-1185">Reference proteome</keyword>
<dbReference type="Proteomes" id="UP000828048">
    <property type="component" value="Chromosome 2"/>
</dbReference>
<sequence length="385" mass="44099">MEFLGKVFETVKNIAEIVENVKDWYGYHSRLEESMQNLKRKMEDLSAQENDVNKKISSEEHRVRKKRKAEVVVWLRDEQDMKNDVQRLEQEVVGERNLISRVQLGKRIIEKIQEVEKLQEKGRAFDSLLVDDFSGLLMPPTKDFVESTEARNLDRVWECLMNEDVRQIGVYGMGGVGKTTIMKQINNRILKETGKFDIVYWVTISQAFNISKLQSNIAKKDGLQSYQSGASHGARSTDSISQKAVRNEVELAPNVKPIAAKIAKKCARLPLAIITVAGSLRRLEGIHEWRDAFNEFTNLMNEVSGGGREVFEQLKFSYSRLGDKVVQDCFLYCSLYPEDHEIYVDDLIELWMAEGLIPEMNSVEAMVDKCRSIVEKLKSTSLGHL</sequence>
<accession>A0ACB7WX40</accession>
<reference evidence="1 2" key="1">
    <citation type="journal article" date="2021" name="Hortic Res">
        <title>High-quality reference genome and annotation aids understanding of berry development for evergreen blueberry (Vaccinium darrowii).</title>
        <authorList>
            <person name="Yu J."/>
            <person name="Hulse-Kemp A.M."/>
            <person name="Babiker E."/>
            <person name="Staton M."/>
        </authorList>
    </citation>
    <scope>NUCLEOTIDE SEQUENCE [LARGE SCALE GENOMIC DNA]</scope>
    <source>
        <strain evidence="2">cv. NJ 8807/NJ 8810</strain>
        <tissue evidence="1">Young leaf</tissue>
    </source>
</reference>
<comment type="caution">
    <text evidence="1">The sequence shown here is derived from an EMBL/GenBank/DDBJ whole genome shotgun (WGS) entry which is preliminary data.</text>
</comment>
<evidence type="ECO:0000313" key="1">
    <source>
        <dbReference type="EMBL" id="KAH7832953.1"/>
    </source>
</evidence>
<dbReference type="EMBL" id="CM037152">
    <property type="protein sequence ID" value="KAH7832953.1"/>
    <property type="molecule type" value="Genomic_DNA"/>
</dbReference>
<evidence type="ECO:0000313" key="2">
    <source>
        <dbReference type="Proteomes" id="UP000828048"/>
    </source>
</evidence>
<protein>
    <submittedName>
        <fullName evidence="1">Uncharacterized protein</fullName>
    </submittedName>
</protein>
<organism evidence="1 2">
    <name type="scientific">Vaccinium darrowii</name>
    <dbReference type="NCBI Taxonomy" id="229202"/>
    <lineage>
        <taxon>Eukaryota</taxon>
        <taxon>Viridiplantae</taxon>
        <taxon>Streptophyta</taxon>
        <taxon>Embryophyta</taxon>
        <taxon>Tracheophyta</taxon>
        <taxon>Spermatophyta</taxon>
        <taxon>Magnoliopsida</taxon>
        <taxon>eudicotyledons</taxon>
        <taxon>Gunneridae</taxon>
        <taxon>Pentapetalae</taxon>
        <taxon>asterids</taxon>
        <taxon>Ericales</taxon>
        <taxon>Ericaceae</taxon>
        <taxon>Vaccinioideae</taxon>
        <taxon>Vaccinieae</taxon>
        <taxon>Vaccinium</taxon>
    </lineage>
</organism>
<gene>
    <name evidence="1" type="ORF">Vadar_001725</name>
</gene>